<evidence type="ECO:0000313" key="1">
    <source>
        <dbReference type="EMBL" id="KAL3840453.1"/>
    </source>
</evidence>
<keyword evidence="2" id="KW-1185">Reference proteome</keyword>
<proteinExistence type="predicted"/>
<gene>
    <name evidence="1" type="ORF">ACJIZ3_025044</name>
</gene>
<protein>
    <submittedName>
        <fullName evidence="1">Uncharacterized protein</fullName>
    </submittedName>
</protein>
<dbReference type="Proteomes" id="UP001634393">
    <property type="component" value="Unassembled WGS sequence"/>
</dbReference>
<dbReference type="EMBL" id="JBJXBP010000003">
    <property type="protein sequence ID" value="KAL3840453.1"/>
    <property type="molecule type" value="Genomic_DNA"/>
</dbReference>
<evidence type="ECO:0000313" key="2">
    <source>
        <dbReference type="Proteomes" id="UP001634393"/>
    </source>
</evidence>
<comment type="caution">
    <text evidence="1">The sequence shown here is derived from an EMBL/GenBank/DDBJ whole genome shotgun (WGS) entry which is preliminary data.</text>
</comment>
<organism evidence="1 2">
    <name type="scientific">Penstemon smallii</name>
    <dbReference type="NCBI Taxonomy" id="265156"/>
    <lineage>
        <taxon>Eukaryota</taxon>
        <taxon>Viridiplantae</taxon>
        <taxon>Streptophyta</taxon>
        <taxon>Embryophyta</taxon>
        <taxon>Tracheophyta</taxon>
        <taxon>Spermatophyta</taxon>
        <taxon>Magnoliopsida</taxon>
        <taxon>eudicotyledons</taxon>
        <taxon>Gunneridae</taxon>
        <taxon>Pentapetalae</taxon>
        <taxon>asterids</taxon>
        <taxon>lamiids</taxon>
        <taxon>Lamiales</taxon>
        <taxon>Plantaginaceae</taxon>
        <taxon>Cheloneae</taxon>
        <taxon>Penstemon</taxon>
    </lineage>
</organism>
<dbReference type="AlphaFoldDB" id="A0ABD3TWU6"/>
<reference evidence="1 2" key="1">
    <citation type="submission" date="2024-12" db="EMBL/GenBank/DDBJ databases">
        <title>The unique morphological basis and parallel evolutionary history of personate flowers in Penstemon.</title>
        <authorList>
            <person name="Depatie T.H."/>
            <person name="Wessinger C.A."/>
        </authorList>
    </citation>
    <scope>NUCLEOTIDE SEQUENCE [LARGE SCALE GENOMIC DNA]</scope>
    <source>
        <strain evidence="1">WTNN_2</strain>
        <tissue evidence="1">Leaf</tissue>
    </source>
</reference>
<name>A0ABD3TWU6_9LAMI</name>
<sequence length="42" mass="5259">MIGKEISEYWTVIFEPERFQDFEARKNEHVHAFWIWEKGMSR</sequence>
<accession>A0ABD3TWU6</accession>